<gene>
    <name evidence="2" type="ordered locus">Desmer_1704</name>
</gene>
<dbReference type="AlphaFoldDB" id="J7IX22"/>
<dbReference type="Pfam" id="PF00582">
    <property type="entry name" value="Usp"/>
    <property type="match status" value="1"/>
</dbReference>
<dbReference type="Proteomes" id="UP000005262">
    <property type="component" value="Chromosome"/>
</dbReference>
<dbReference type="RefSeq" id="WP_014902597.1">
    <property type="nucleotide sequence ID" value="NC_018515.1"/>
</dbReference>
<dbReference type="HOGENOM" id="CLU_049301_16_2_9"/>
<dbReference type="eggNOG" id="COG0589">
    <property type="taxonomic scope" value="Bacteria"/>
</dbReference>
<reference evidence="3" key="2">
    <citation type="submission" date="2012-08" db="EMBL/GenBank/DDBJ databases">
        <title>Finished genome of Desulfosporosinus meridiei DSM 13257.</title>
        <authorList>
            <person name="Huntemann M."/>
            <person name="Wei C.-L."/>
            <person name="Han J."/>
            <person name="Detter J.C."/>
            <person name="Han C."/>
            <person name="Davenport K."/>
            <person name="Daligault H."/>
            <person name="Erkkila T."/>
            <person name="Gu W."/>
            <person name="Munk A.C.C."/>
            <person name="Teshima H."/>
            <person name="Xu Y."/>
            <person name="Chain P."/>
            <person name="Tapia R."/>
            <person name="Chen A."/>
            <person name="Krypides N."/>
            <person name="Mavromatis K."/>
            <person name="Markowitz V."/>
            <person name="Szeto E."/>
            <person name="Ivanova N."/>
            <person name="Mikhailova N."/>
            <person name="Ovchinnikova G."/>
            <person name="Pagani I."/>
            <person name="Pati A."/>
            <person name="Goodwin L."/>
            <person name="Peters L."/>
            <person name="Pitluck S."/>
            <person name="Woyke T."/>
            <person name="Pester M."/>
            <person name="Spring S."/>
            <person name="Ollivier B."/>
            <person name="Rattei T."/>
            <person name="Klenk H.-P."/>
            <person name="Wagner M."/>
            <person name="Loy A."/>
        </authorList>
    </citation>
    <scope>NUCLEOTIDE SEQUENCE [LARGE SCALE GENOMIC DNA]</scope>
    <source>
        <strain evidence="3">ATCC BAA-275 / DSM 13257 / NCIMB 13706 / S10</strain>
    </source>
</reference>
<feature type="domain" description="UspA" evidence="1">
    <location>
        <begin position="94"/>
        <end position="145"/>
    </location>
</feature>
<dbReference type="CDD" id="cd00293">
    <property type="entry name" value="USP-like"/>
    <property type="match status" value="1"/>
</dbReference>
<dbReference type="OrthoDB" id="9788959at2"/>
<dbReference type="SUPFAM" id="SSF52402">
    <property type="entry name" value="Adenine nucleotide alpha hydrolases-like"/>
    <property type="match status" value="1"/>
</dbReference>
<dbReference type="KEGG" id="dmi:Desmer_1704"/>
<keyword evidence="3" id="KW-1185">Reference proteome</keyword>
<dbReference type="InterPro" id="IPR014729">
    <property type="entry name" value="Rossmann-like_a/b/a_fold"/>
</dbReference>
<evidence type="ECO:0000313" key="2">
    <source>
        <dbReference type="EMBL" id="AFQ43678.1"/>
    </source>
</evidence>
<protein>
    <submittedName>
        <fullName evidence="2">Universal stress protein UspA-like protein</fullName>
    </submittedName>
</protein>
<name>J7IX22_DESMD</name>
<accession>J7IX22</accession>
<dbReference type="EMBL" id="CP003629">
    <property type="protein sequence ID" value="AFQ43678.1"/>
    <property type="molecule type" value="Genomic_DNA"/>
</dbReference>
<evidence type="ECO:0000313" key="3">
    <source>
        <dbReference type="Proteomes" id="UP000005262"/>
    </source>
</evidence>
<proteinExistence type="predicted"/>
<sequence length="171" mass="19238">MSRTRFKVLLYLDETEYSCAAAIYSAILMMNMPNMHLTIVRLKESNQSLLNIDEKCQNIWPTTSDVPQNALNVFLARSKDVQQQVLYSNPNIPDAVTALLAYVNKWSIDLIVMGAGEFSKIKEVIFGSLVYSLQNRSPIPVLLVKELSQDFLEGYNLTPTPTIVPKNQPGN</sequence>
<organism evidence="2 3">
    <name type="scientific">Desulfosporosinus meridiei (strain ATCC BAA-275 / DSM 13257 / KCTC 12902 / NCIMB 13706 / S10)</name>
    <dbReference type="NCBI Taxonomy" id="768704"/>
    <lineage>
        <taxon>Bacteria</taxon>
        <taxon>Bacillati</taxon>
        <taxon>Bacillota</taxon>
        <taxon>Clostridia</taxon>
        <taxon>Eubacteriales</taxon>
        <taxon>Desulfitobacteriaceae</taxon>
        <taxon>Desulfosporosinus</taxon>
    </lineage>
</organism>
<reference evidence="2 3" key="1">
    <citation type="journal article" date="2012" name="J. Bacteriol.">
        <title>Complete genome sequences of Desulfosporosinus orientis DSM765T, Desulfosporosinus youngiae DSM17734T, Desulfosporosinus meridiei DSM13257T, and Desulfosporosinus acidiphilus DSM22704T.</title>
        <authorList>
            <person name="Pester M."/>
            <person name="Brambilla E."/>
            <person name="Alazard D."/>
            <person name="Rattei T."/>
            <person name="Weinmaier T."/>
            <person name="Han J."/>
            <person name="Lucas S."/>
            <person name="Lapidus A."/>
            <person name="Cheng J.F."/>
            <person name="Goodwin L."/>
            <person name="Pitluck S."/>
            <person name="Peters L."/>
            <person name="Ovchinnikova G."/>
            <person name="Teshima H."/>
            <person name="Detter J.C."/>
            <person name="Han C.S."/>
            <person name="Tapia R."/>
            <person name="Land M.L."/>
            <person name="Hauser L."/>
            <person name="Kyrpides N.C."/>
            <person name="Ivanova N.N."/>
            <person name="Pagani I."/>
            <person name="Huntmann M."/>
            <person name="Wei C.L."/>
            <person name="Davenport K.W."/>
            <person name="Daligault H."/>
            <person name="Chain P.S."/>
            <person name="Chen A."/>
            <person name="Mavromatis K."/>
            <person name="Markowitz V."/>
            <person name="Szeto E."/>
            <person name="Mikhailova N."/>
            <person name="Pati A."/>
            <person name="Wagner M."/>
            <person name="Woyke T."/>
            <person name="Ollivier B."/>
            <person name="Klenk H.P."/>
            <person name="Spring S."/>
            <person name="Loy A."/>
        </authorList>
    </citation>
    <scope>NUCLEOTIDE SEQUENCE [LARGE SCALE GENOMIC DNA]</scope>
    <source>
        <strain evidence="3">ATCC BAA-275 / DSM 13257 / NCIMB 13706 / S10</strain>
    </source>
</reference>
<evidence type="ECO:0000259" key="1">
    <source>
        <dbReference type="Pfam" id="PF00582"/>
    </source>
</evidence>
<dbReference type="Gene3D" id="3.40.50.620">
    <property type="entry name" value="HUPs"/>
    <property type="match status" value="1"/>
</dbReference>
<dbReference type="InterPro" id="IPR006016">
    <property type="entry name" value="UspA"/>
</dbReference>